<organism evidence="4 5">
    <name type="scientific">Oleoguttula mirabilis</name>
    <dbReference type="NCBI Taxonomy" id="1507867"/>
    <lineage>
        <taxon>Eukaryota</taxon>
        <taxon>Fungi</taxon>
        <taxon>Dikarya</taxon>
        <taxon>Ascomycota</taxon>
        <taxon>Pezizomycotina</taxon>
        <taxon>Dothideomycetes</taxon>
        <taxon>Dothideomycetidae</taxon>
        <taxon>Mycosphaerellales</taxon>
        <taxon>Teratosphaeriaceae</taxon>
        <taxon>Oleoguttula</taxon>
    </lineage>
</organism>
<name>A0AAV9JGP5_9PEZI</name>
<feature type="coiled-coil region" evidence="1">
    <location>
        <begin position="150"/>
        <end position="191"/>
    </location>
</feature>
<evidence type="ECO:0000259" key="3">
    <source>
        <dbReference type="PROSITE" id="PS00036"/>
    </source>
</evidence>
<keyword evidence="1" id="KW-0175">Coiled coil</keyword>
<feature type="region of interest" description="Disordered" evidence="2">
    <location>
        <begin position="342"/>
        <end position="372"/>
    </location>
</feature>
<reference evidence="4 5" key="1">
    <citation type="submission" date="2021-11" db="EMBL/GenBank/DDBJ databases">
        <title>Black yeast isolated from Biological Soil Crust.</title>
        <authorList>
            <person name="Kurbessoian T."/>
        </authorList>
    </citation>
    <scope>NUCLEOTIDE SEQUENCE [LARGE SCALE GENOMIC DNA]</scope>
    <source>
        <strain evidence="4 5">CCFEE 5522</strain>
    </source>
</reference>
<evidence type="ECO:0000313" key="5">
    <source>
        <dbReference type="Proteomes" id="UP001324427"/>
    </source>
</evidence>
<evidence type="ECO:0000256" key="2">
    <source>
        <dbReference type="SAM" id="MobiDB-lite"/>
    </source>
</evidence>
<keyword evidence="5" id="KW-1185">Reference proteome</keyword>
<dbReference type="Proteomes" id="UP001324427">
    <property type="component" value="Unassembled WGS sequence"/>
</dbReference>
<dbReference type="GO" id="GO:0003700">
    <property type="term" value="F:DNA-binding transcription factor activity"/>
    <property type="evidence" value="ECO:0007669"/>
    <property type="project" value="InterPro"/>
</dbReference>
<dbReference type="PROSITE" id="PS00036">
    <property type="entry name" value="BZIP_BASIC"/>
    <property type="match status" value="1"/>
</dbReference>
<comment type="caution">
    <text evidence="4">The sequence shown here is derived from an EMBL/GenBank/DDBJ whole genome shotgun (WGS) entry which is preliminary data.</text>
</comment>
<proteinExistence type="predicted"/>
<dbReference type="InterPro" id="IPR004827">
    <property type="entry name" value="bZIP"/>
</dbReference>
<evidence type="ECO:0000256" key="1">
    <source>
        <dbReference type="SAM" id="Coils"/>
    </source>
</evidence>
<protein>
    <recommendedName>
        <fullName evidence="3">BZIP domain-containing protein</fullName>
    </recommendedName>
</protein>
<dbReference type="AlphaFoldDB" id="A0AAV9JGP5"/>
<feature type="region of interest" description="Disordered" evidence="2">
    <location>
        <begin position="80"/>
        <end position="126"/>
    </location>
</feature>
<dbReference type="CDD" id="cd14686">
    <property type="entry name" value="bZIP"/>
    <property type="match status" value="1"/>
</dbReference>
<gene>
    <name evidence="4" type="ORF">LTR36_004474</name>
</gene>
<accession>A0AAV9JGP5</accession>
<evidence type="ECO:0000313" key="4">
    <source>
        <dbReference type="EMBL" id="KAK4544264.1"/>
    </source>
</evidence>
<dbReference type="EMBL" id="JAVFHQ010000026">
    <property type="protein sequence ID" value="KAK4544264.1"/>
    <property type="molecule type" value="Genomic_DNA"/>
</dbReference>
<sequence>MNLDAARTDEARRVANARTRAELQALFNSAHIPEPVLRSMQEGGPFLPSTYARPEEVHPRRPDIGGSHDLDGRFAQGAARVPLPPQNLNPIAQAPLPSGPMSSNVVIPPRPRPGRKPIPQEDAADRRRLQNRIAQRNFRDKRQQKLWETQVELEERKQDYQERINELERQLDDLRREKKTRDKALKAAERRAMEVEKLLQQSLIHGGRTTAGYPPNGLQSTAAATFPPPPAMGAYGASSVPTPPEESYFETDYTNAFQSGQRQTGHPLRPTISNDSVHMDFSRGMDSDDRCGFCTDDQNCACRNESRQNAHEAASGATAIAPGSCDDCRRDPTRAQACRDLATGASFAPRPSTSEGSRLFDNNNGNGNGNGNGLAMSMAPPRISCSAMVESFRQYGERTSSISELLGGQMRAFPLATGGYEIEEHEAAQVLQSLSRRNTMVAEPLGRMSVEDASR</sequence>
<feature type="domain" description="BZIP" evidence="3">
    <location>
        <begin position="126"/>
        <end position="141"/>
    </location>
</feature>